<accession>A0ABS5RDW6</accession>
<protein>
    <recommendedName>
        <fullName evidence="3">AsmA-like C-terminal domain-containing protein</fullName>
    </recommendedName>
</protein>
<evidence type="ECO:0008006" key="3">
    <source>
        <dbReference type="Google" id="ProtNLM"/>
    </source>
</evidence>
<keyword evidence="2" id="KW-1185">Reference proteome</keyword>
<reference evidence="1 2" key="1">
    <citation type="submission" date="2021-05" db="EMBL/GenBank/DDBJ databases">
        <title>Mycobacterium acidophilum sp. nov., an extremely acid-tolerant member of the genus Mycobacterium.</title>
        <authorList>
            <person name="Xia J."/>
        </authorList>
    </citation>
    <scope>NUCLEOTIDE SEQUENCE [LARGE SCALE GENOMIC DNA]</scope>
    <source>
        <strain evidence="1 2">M1</strain>
    </source>
</reference>
<dbReference type="Proteomes" id="UP001519535">
    <property type="component" value="Unassembled WGS sequence"/>
</dbReference>
<organism evidence="1 2">
    <name type="scientific">Mycolicibacter acidiphilus</name>
    <dbReference type="NCBI Taxonomy" id="2835306"/>
    <lineage>
        <taxon>Bacteria</taxon>
        <taxon>Bacillati</taxon>
        <taxon>Actinomycetota</taxon>
        <taxon>Actinomycetes</taxon>
        <taxon>Mycobacteriales</taxon>
        <taxon>Mycobacteriaceae</taxon>
        <taxon>Mycolicibacter</taxon>
    </lineage>
</organism>
<sequence length="194" mass="20247">MMLIDALGAPILGWNAVVDSIKDVFGDLRDGDWWGAFTGVFTAPAHFFDAVLNGSGVSLNVLGAFGRSPGDLVGQRFDLGSQPVDVPLLGSGTARLGDITVKSLAGTIPLGGILTRSAHPDVEATVEYSGGRVVFHERLLTIIGGTTPPPININAYPGTFDISRELAGTPLGGIIPALLNWLPQQFAEAITPTD</sequence>
<name>A0ABS5RDW6_9MYCO</name>
<gene>
    <name evidence="1" type="ORF">KIH27_02600</name>
</gene>
<evidence type="ECO:0000313" key="1">
    <source>
        <dbReference type="EMBL" id="MBS9532473.1"/>
    </source>
</evidence>
<comment type="caution">
    <text evidence="1">The sequence shown here is derived from an EMBL/GenBank/DDBJ whole genome shotgun (WGS) entry which is preliminary data.</text>
</comment>
<proteinExistence type="predicted"/>
<dbReference type="EMBL" id="JAHCLR010000003">
    <property type="protein sequence ID" value="MBS9532473.1"/>
    <property type="molecule type" value="Genomic_DNA"/>
</dbReference>
<evidence type="ECO:0000313" key="2">
    <source>
        <dbReference type="Proteomes" id="UP001519535"/>
    </source>
</evidence>